<dbReference type="EMBL" id="CP073720">
    <property type="protein sequence ID" value="UWP81921.1"/>
    <property type="molecule type" value="Genomic_DNA"/>
</dbReference>
<feature type="transmembrane region" description="Helical" evidence="2">
    <location>
        <begin position="178"/>
        <end position="196"/>
    </location>
</feature>
<evidence type="ECO:0000313" key="3">
    <source>
        <dbReference type="EMBL" id="UWP81921.1"/>
    </source>
</evidence>
<reference evidence="3" key="2">
    <citation type="submission" date="2022-09" db="EMBL/GenBank/DDBJ databases">
        <title>Biosynthetic gene clusters of Dactylosporangioum fulvum.</title>
        <authorList>
            <person name="Caradec T."/>
        </authorList>
    </citation>
    <scope>NUCLEOTIDE SEQUENCE</scope>
    <source>
        <strain evidence="3">NRRL B-16292</strain>
    </source>
</reference>
<protein>
    <submittedName>
        <fullName evidence="3">Uncharacterized protein</fullName>
    </submittedName>
</protein>
<dbReference type="Pfam" id="PF22564">
    <property type="entry name" value="HAAS"/>
    <property type="match status" value="1"/>
</dbReference>
<evidence type="ECO:0000256" key="2">
    <source>
        <dbReference type="SAM" id="Phobius"/>
    </source>
</evidence>
<sequence length="312" mass="33621">MTESAAPSSLEIDYYLERVAAALADLPPEVRDDLLEDLPAHFAEVLEEQGGTLVDRLGPPAAYAAELRAAAGLETSATTRPSLPGRLDGIVRQVRTGAGVADRKVGQLIGYPRAADFLRLLRPAWWVARAVFIVVLIFAADIIPADRFDDPLGWLVLAVAVVVSVRIGATGRPRAPKWLGFAVTAVAVVGALFVVSNSDGILYRFTDTFRYQSNEPYDRWSHVTDVFPVDENGRPLQNVTLYDQDGNPIMLGEYWRCQNDRYDGIDPRPAPSYPLCKGPRLATPAPTATESPSTSPSASASTSPSASASSTP</sequence>
<dbReference type="RefSeq" id="WP_259859699.1">
    <property type="nucleotide sequence ID" value="NZ_BAAAST010000044.1"/>
</dbReference>
<evidence type="ECO:0000256" key="1">
    <source>
        <dbReference type="SAM" id="MobiDB-lite"/>
    </source>
</evidence>
<proteinExistence type="predicted"/>
<feature type="transmembrane region" description="Helical" evidence="2">
    <location>
        <begin position="151"/>
        <end position="169"/>
    </location>
</feature>
<keyword evidence="2" id="KW-0472">Membrane</keyword>
<feature type="region of interest" description="Disordered" evidence="1">
    <location>
        <begin position="268"/>
        <end position="312"/>
    </location>
</feature>
<feature type="compositionally biased region" description="Low complexity" evidence="1">
    <location>
        <begin position="282"/>
        <end position="312"/>
    </location>
</feature>
<gene>
    <name evidence="3" type="ORF">Dfulv_43715</name>
</gene>
<dbReference type="Proteomes" id="UP001059617">
    <property type="component" value="Chromosome"/>
</dbReference>
<reference evidence="3" key="1">
    <citation type="submission" date="2021-04" db="EMBL/GenBank/DDBJ databases">
        <authorList>
            <person name="Hartkoorn R.C."/>
            <person name="Beaudoing E."/>
            <person name="Hot D."/>
        </authorList>
    </citation>
    <scope>NUCLEOTIDE SEQUENCE</scope>
    <source>
        <strain evidence="3">NRRL B-16292</strain>
    </source>
</reference>
<name>A0ABY5VXS0_9ACTN</name>
<keyword evidence="2" id="KW-1133">Transmembrane helix</keyword>
<keyword evidence="2" id="KW-0812">Transmembrane</keyword>
<accession>A0ABY5VXS0</accession>
<keyword evidence="4" id="KW-1185">Reference proteome</keyword>
<feature type="transmembrane region" description="Helical" evidence="2">
    <location>
        <begin position="126"/>
        <end position="145"/>
    </location>
</feature>
<evidence type="ECO:0000313" key="4">
    <source>
        <dbReference type="Proteomes" id="UP001059617"/>
    </source>
</evidence>
<organism evidence="3 4">
    <name type="scientific">Dactylosporangium fulvum</name>
    <dbReference type="NCBI Taxonomy" id="53359"/>
    <lineage>
        <taxon>Bacteria</taxon>
        <taxon>Bacillati</taxon>
        <taxon>Actinomycetota</taxon>
        <taxon>Actinomycetes</taxon>
        <taxon>Micromonosporales</taxon>
        <taxon>Micromonosporaceae</taxon>
        <taxon>Dactylosporangium</taxon>
    </lineage>
</organism>